<dbReference type="Pfam" id="PF00884">
    <property type="entry name" value="Sulfatase"/>
    <property type="match status" value="1"/>
</dbReference>
<dbReference type="SUPFAM" id="SSF53649">
    <property type="entry name" value="Alkaline phosphatase-like"/>
    <property type="match status" value="1"/>
</dbReference>
<sequence length="445" mass="50176">MASVALIVLDTLRQDHFNEHFDWLPGTWYPNAYSTTNWTAPAHASLFTGLYPSETGVTAKSRKLGSDLPILPELASDQGYRTIGLSANHNASEENGFARGFDEFWGPTQLLNPDNKNIINLEKVISETDSSGVRLYLKILAECFSPKHDTIASLTRAASVKFDIQTLSKGVEDDGASTVLERSKIMNESEDTFLFVNLMEPHTPYNPPNSYNSLSKSITVNIIDTFSGVEHPSEVRQAYDDSVSYLSDIYKHIYSNLREKFEYIITVADHGEMLGEHNLWNHTYGLYPEVTKVPLVISHTSDESKTVSNRCVNLLDVNKTIESLLDIDSNSKGRDLLSDFEDRDLICEYQGLIPIAKKRLEEQGLLSEKVNSYDQNQYSLITSSGEYAILDSDENIIKSDIDDNDDKISSRIADIREEMECYNQEEIQEEISDDVMSRLEELGYA</sequence>
<evidence type="ECO:0000313" key="2">
    <source>
        <dbReference type="EMBL" id="SIR76503.1"/>
    </source>
</evidence>
<accession>A0A1N7DKX0</accession>
<evidence type="ECO:0000313" key="3">
    <source>
        <dbReference type="Proteomes" id="UP000186914"/>
    </source>
</evidence>
<dbReference type="PANTHER" id="PTHR43751">
    <property type="entry name" value="SULFATASE"/>
    <property type="match status" value="1"/>
</dbReference>
<evidence type="ECO:0000259" key="1">
    <source>
        <dbReference type="Pfam" id="PF00884"/>
    </source>
</evidence>
<dbReference type="InterPro" id="IPR052701">
    <property type="entry name" value="GAG_Ulvan_Degrading_Sulfatases"/>
</dbReference>
<dbReference type="PANTHER" id="PTHR43751:SF3">
    <property type="entry name" value="SULFATASE N-TERMINAL DOMAIN-CONTAINING PROTEIN"/>
    <property type="match status" value="1"/>
</dbReference>
<dbReference type="InterPro" id="IPR000917">
    <property type="entry name" value="Sulfatase_N"/>
</dbReference>
<dbReference type="EMBL" id="FTNO01000004">
    <property type="protein sequence ID" value="SIR76503.1"/>
    <property type="molecule type" value="Genomic_DNA"/>
</dbReference>
<feature type="domain" description="Sulfatase N-terminal" evidence="1">
    <location>
        <begin position="26"/>
        <end position="327"/>
    </location>
</feature>
<reference evidence="3" key="1">
    <citation type="submission" date="2017-01" db="EMBL/GenBank/DDBJ databases">
        <authorList>
            <person name="Varghese N."/>
            <person name="Submissions S."/>
        </authorList>
    </citation>
    <scope>NUCLEOTIDE SEQUENCE [LARGE SCALE GENOMIC DNA]</scope>
    <source>
        <strain evidence="3">CGMCC 1.7737</strain>
    </source>
</reference>
<dbReference type="OrthoDB" id="102174at2157"/>
<dbReference type="Proteomes" id="UP000186914">
    <property type="component" value="Unassembled WGS sequence"/>
</dbReference>
<name>A0A1N7DKX0_9EURY</name>
<keyword evidence="3" id="KW-1185">Reference proteome</keyword>
<proteinExistence type="predicted"/>
<organism evidence="2 3">
    <name type="scientific">Haladaptatus litoreus</name>
    <dbReference type="NCBI Taxonomy" id="553468"/>
    <lineage>
        <taxon>Archaea</taxon>
        <taxon>Methanobacteriati</taxon>
        <taxon>Methanobacteriota</taxon>
        <taxon>Stenosarchaea group</taxon>
        <taxon>Halobacteria</taxon>
        <taxon>Halobacteriales</taxon>
        <taxon>Haladaptataceae</taxon>
        <taxon>Haladaptatus</taxon>
    </lineage>
</organism>
<gene>
    <name evidence="2" type="ORF">SAMN05421858_3712</name>
</gene>
<dbReference type="InterPro" id="IPR017850">
    <property type="entry name" value="Alkaline_phosphatase_core_sf"/>
</dbReference>
<dbReference type="RefSeq" id="WP_076431556.1">
    <property type="nucleotide sequence ID" value="NZ_FTNO01000004.1"/>
</dbReference>
<protein>
    <submittedName>
        <fullName evidence="2">Arylsulfatase</fullName>
    </submittedName>
</protein>
<dbReference type="AlphaFoldDB" id="A0A1N7DKX0"/>
<dbReference type="Gene3D" id="3.40.720.10">
    <property type="entry name" value="Alkaline Phosphatase, subunit A"/>
    <property type="match status" value="1"/>
</dbReference>